<evidence type="ECO:0000313" key="2">
    <source>
        <dbReference type="Proteomes" id="UP000250241"/>
    </source>
</evidence>
<proteinExistence type="predicted"/>
<dbReference type="AlphaFoldDB" id="A0A2Z5R0A3"/>
<reference evidence="1 2" key="1">
    <citation type="submission" date="2016-10" db="EMBL/GenBank/DDBJ databases">
        <title>Genome sequence of Rothia aeria strain JCM11412.</title>
        <authorList>
            <person name="Nambu T."/>
        </authorList>
    </citation>
    <scope>NUCLEOTIDE SEQUENCE [LARGE SCALE GENOMIC DNA]</scope>
    <source>
        <strain evidence="1 2">JCM 11412</strain>
    </source>
</reference>
<dbReference type="EMBL" id="AP017895">
    <property type="protein sequence ID" value="BAV88162.1"/>
    <property type="molecule type" value="Genomic_DNA"/>
</dbReference>
<gene>
    <name evidence="1" type="ORF">RA11412_1863</name>
</gene>
<dbReference type="KEGG" id="raj:RA11412_1863"/>
<name>A0A2Z5R0A3_9MICC</name>
<accession>A0A2Z5R0A3</accession>
<evidence type="ECO:0000313" key="1">
    <source>
        <dbReference type="EMBL" id="BAV88162.1"/>
    </source>
</evidence>
<sequence>MMNNDDAKDFFKQKAEKSSFSSEVSAADIFQEQKTYANKIPEDCSIWKEIYEEVSQILSTND</sequence>
<protein>
    <submittedName>
        <fullName evidence="1">Uncharacterized protein</fullName>
    </submittedName>
</protein>
<keyword evidence="2" id="KW-1185">Reference proteome</keyword>
<dbReference type="Proteomes" id="UP000250241">
    <property type="component" value="Chromosome"/>
</dbReference>
<organism evidence="1 2">
    <name type="scientific">Rothia aeria</name>
    <dbReference type="NCBI Taxonomy" id="172042"/>
    <lineage>
        <taxon>Bacteria</taxon>
        <taxon>Bacillati</taxon>
        <taxon>Actinomycetota</taxon>
        <taxon>Actinomycetes</taxon>
        <taxon>Micrococcales</taxon>
        <taxon>Micrococcaceae</taxon>
        <taxon>Rothia</taxon>
    </lineage>
</organism>